<dbReference type="PROSITE" id="PS51257">
    <property type="entry name" value="PROKAR_LIPOPROTEIN"/>
    <property type="match status" value="1"/>
</dbReference>
<keyword evidence="1" id="KW-0732">Signal</keyword>
<evidence type="ECO:0000256" key="1">
    <source>
        <dbReference type="SAM" id="SignalP"/>
    </source>
</evidence>
<evidence type="ECO:0000313" key="2">
    <source>
        <dbReference type="EMBL" id="CAD7663298.1"/>
    </source>
</evidence>
<dbReference type="AlphaFoldDB" id="A0A7R9MNR2"/>
<gene>
    <name evidence="2" type="ORF">ONB1V03_LOCUS19858</name>
</gene>
<proteinExistence type="predicted"/>
<reference evidence="2" key="1">
    <citation type="submission" date="2020-11" db="EMBL/GenBank/DDBJ databases">
        <authorList>
            <person name="Tran Van P."/>
        </authorList>
    </citation>
    <scope>NUCLEOTIDE SEQUENCE</scope>
</reference>
<keyword evidence="3" id="KW-1185">Reference proteome</keyword>
<dbReference type="OrthoDB" id="6527902at2759"/>
<accession>A0A7R9MNR2</accession>
<dbReference type="EMBL" id="OC946640">
    <property type="protein sequence ID" value="CAD7663298.1"/>
    <property type="molecule type" value="Genomic_DNA"/>
</dbReference>
<organism evidence="2">
    <name type="scientific">Oppiella nova</name>
    <dbReference type="NCBI Taxonomy" id="334625"/>
    <lineage>
        <taxon>Eukaryota</taxon>
        <taxon>Metazoa</taxon>
        <taxon>Ecdysozoa</taxon>
        <taxon>Arthropoda</taxon>
        <taxon>Chelicerata</taxon>
        <taxon>Arachnida</taxon>
        <taxon>Acari</taxon>
        <taxon>Acariformes</taxon>
        <taxon>Sarcoptiformes</taxon>
        <taxon>Oribatida</taxon>
        <taxon>Brachypylina</taxon>
        <taxon>Oppioidea</taxon>
        <taxon>Oppiidae</taxon>
        <taxon>Oppiella</taxon>
    </lineage>
</organism>
<feature type="signal peptide" evidence="1">
    <location>
        <begin position="1"/>
        <end position="19"/>
    </location>
</feature>
<dbReference type="Proteomes" id="UP000728032">
    <property type="component" value="Unassembled WGS sequence"/>
</dbReference>
<evidence type="ECO:0000313" key="3">
    <source>
        <dbReference type="Proteomes" id="UP000728032"/>
    </source>
</evidence>
<feature type="chain" id="PRO_5036211563" evidence="1">
    <location>
        <begin position="20"/>
        <end position="114"/>
    </location>
</feature>
<name>A0A7R9MNR2_9ACAR</name>
<sequence>MNKIIILCLVLGFIGCGWAQQSCSALNGPCGGVAKRQCCAAEGHGLRCDATAIENDSNGRFVAYTGVCQRNCQPLWGMCMPGANSPSQCCTELGLVCRETGNTKGTGWGQCSPQ</sequence>
<protein>
    <submittedName>
        <fullName evidence="2">Uncharacterized protein</fullName>
    </submittedName>
</protein>
<dbReference type="EMBL" id="CAJPVJ010031815">
    <property type="protein sequence ID" value="CAG2180435.1"/>
    <property type="molecule type" value="Genomic_DNA"/>
</dbReference>